<gene>
    <name evidence="2" type="ORF">C2845_PM08G26850</name>
</gene>
<sequence length="164" mass="17450">MKADDDDACGRGRRGCCSAVCSLLSAENERFFVPIWTAITAAVAVLSVLAILLIVGMPYREPSYSVDLTGYDGIDAGRAARIVSPAFNVTLRMNDTCVDSARVAVTYSGVALGWARAEPRDCAEGRWGEDVEVVARGGGWGCRSASATAWHLTGARARWSSMLA</sequence>
<dbReference type="PANTHER" id="PTHR33994:SF27">
    <property type="entry name" value="OS01G0771700 PROTEIN"/>
    <property type="match status" value="1"/>
</dbReference>
<proteinExistence type="predicted"/>
<evidence type="ECO:0000256" key="1">
    <source>
        <dbReference type="SAM" id="Phobius"/>
    </source>
</evidence>
<keyword evidence="1" id="KW-1133">Transmembrane helix</keyword>
<evidence type="ECO:0000313" key="3">
    <source>
        <dbReference type="Proteomes" id="UP000275267"/>
    </source>
</evidence>
<keyword evidence="1" id="KW-0472">Membrane</keyword>
<dbReference type="PANTHER" id="PTHR33994">
    <property type="entry name" value="OS04G0515000 PROTEIN"/>
    <property type="match status" value="1"/>
</dbReference>
<evidence type="ECO:0000313" key="2">
    <source>
        <dbReference type="EMBL" id="RLM93859.1"/>
    </source>
</evidence>
<dbReference type="EMBL" id="PQIB02000010">
    <property type="protein sequence ID" value="RLM93859.1"/>
    <property type="molecule type" value="Genomic_DNA"/>
</dbReference>
<keyword evidence="3" id="KW-1185">Reference proteome</keyword>
<dbReference type="OrthoDB" id="685418at2759"/>
<accession>A0A3L6R2Z2</accession>
<reference evidence="3" key="1">
    <citation type="journal article" date="2019" name="Nat. Commun.">
        <title>The genome of broomcorn millet.</title>
        <authorList>
            <person name="Zou C."/>
            <person name="Miki D."/>
            <person name="Li D."/>
            <person name="Tang Q."/>
            <person name="Xiao L."/>
            <person name="Rajput S."/>
            <person name="Deng P."/>
            <person name="Jia W."/>
            <person name="Huang R."/>
            <person name="Zhang M."/>
            <person name="Sun Y."/>
            <person name="Hu J."/>
            <person name="Fu X."/>
            <person name="Schnable P.S."/>
            <person name="Li F."/>
            <person name="Zhang H."/>
            <person name="Feng B."/>
            <person name="Zhu X."/>
            <person name="Liu R."/>
            <person name="Schnable J.C."/>
            <person name="Zhu J.-K."/>
            <person name="Zhang H."/>
        </authorList>
    </citation>
    <scope>NUCLEOTIDE SEQUENCE [LARGE SCALE GENOMIC DNA]</scope>
</reference>
<feature type="transmembrane region" description="Helical" evidence="1">
    <location>
        <begin position="33"/>
        <end position="55"/>
    </location>
</feature>
<dbReference type="AlphaFoldDB" id="A0A3L6R2Z2"/>
<organism evidence="2 3">
    <name type="scientific">Panicum miliaceum</name>
    <name type="common">Proso millet</name>
    <name type="synonym">Broomcorn millet</name>
    <dbReference type="NCBI Taxonomy" id="4540"/>
    <lineage>
        <taxon>Eukaryota</taxon>
        <taxon>Viridiplantae</taxon>
        <taxon>Streptophyta</taxon>
        <taxon>Embryophyta</taxon>
        <taxon>Tracheophyta</taxon>
        <taxon>Spermatophyta</taxon>
        <taxon>Magnoliopsida</taxon>
        <taxon>Liliopsida</taxon>
        <taxon>Poales</taxon>
        <taxon>Poaceae</taxon>
        <taxon>PACMAD clade</taxon>
        <taxon>Panicoideae</taxon>
        <taxon>Panicodae</taxon>
        <taxon>Paniceae</taxon>
        <taxon>Panicinae</taxon>
        <taxon>Panicum</taxon>
        <taxon>Panicum sect. Panicum</taxon>
    </lineage>
</organism>
<keyword evidence="1" id="KW-0812">Transmembrane</keyword>
<protein>
    <submittedName>
        <fullName evidence="2">Uncharacterized protein</fullName>
    </submittedName>
</protein>
<name>A0A3L6R2Z2_PANMI</name>
<comment type="caution">
    <text evidence="2">The sequence shown here is derived from an EMBL/GenBank/DDBJ whole genome shotgun (WGS) entry which is preliminary data.</text>
</comment>
<dbReference type="Proteomes" id="UP000275267">
    <property type="component" value="Unassembled WGS sequence"/>
</dbReference>